<dbReference type="InterPro" id="IPR005061">
    <property type="entry name" value="Ist1"/>
</dbReference>
<evidence type="ECO:0000256" key="3">
    <source>
        <dbReference type="ARBA" id="ARBA00004613"/>
    </source>
</evidence>
<feature type="compositionally biased region" description="Basic and acidic residues" evidence="9">
    <location>
        <begin position="540"/>
        <end position="551"/>
    </location>
</feature>
<dbReference type="InterPro" id="IPR003368">
    <property type="entry name" value="POMP_repeat"/>
</dbReference>
<evidence type="ECO:0000256" key="1">
    <source>
        <dbReference type="ARBA" id="ARBA00004196"/>
    </source>
</evidence>
<feature type="compositionally biased region" description="Low complexity" evidence="9">
    <location>
        <begin position="406"/>
        <end position="426"/>
    </location>
</feature>
<evidence type="ECO:0000256" key="8">
    <source>
        <dbReference type="ARBA" id="ARBA00023237"/>
    </source>
</evidence>
<dbReference type="NCBIfam" id="TIGR01376">
    <property type="entry name" value="POMP_repeat"/>
    <property type="match status" value="1"/>
</dbReference>
<feature type="region of interest" description="Disordered" evidence="9">
    <location>
        <begin position="1"/>
        <end position="50"/>
    </location>
</feature>
<feature type="compositionally biased region" description="Basic and acidic residues" evidence="9">
    <location>
        <begin position="790"/>
        <end position="810"/>
    </location>
</feature>
<comment type="caution">
    <text evidence="10">The sequence shown here is derived from an EMBL/GenBank/DDBJ whole genome shotgun (WGS) entry which is preliminary data.</text>
</comment>
<feature type="region of interest" description="Disordered" evidence="9">
    <location>
        <begin position="406"/>
        <end position="767"/>
    </location>
</feature>
<feature type="compositionally biased region" description="Basic and acidic residues" evidence="9">
    <location>
        <begin position="683"/>
        <end position="698"/>
    </location>
</feature>
<dbReference type="Proteomes" id="UP001605036">
    <property type="component" value="Unassembled WGS sequence"/>
</dbReference>
<dbReference type="Gene3D" id="1.20.1260.60">
    <property type="entry name" value="Vacuolar protein sorting-associated protein Ist1"/>
    <property type="match status" value="1"/>
</dbReference>
<dbReference type="GO" id="GO:0005576">
    <property type="term" value="C:extracellular region"/>
    <property type="evidence" value="ECO:0007669"/>
    <property type="project" value="UniProtKB-SubCell"/>
</dbReference>
<keyword evidence="11" id="KW-1185">Reference proteome</keyword>
<dbReference type="PANTHER" id="PTHR12161">
    <property type="entry name" value="IST1 FAMILY MEMBER"/>
    <property type="match status" value="1"/>
</dbReference>
<dbReference type="InterPro" id="IPR042277">
    <property type="entry name" value="IST1-like"/>
</dbReference>
<sequence>MRTNRNNMIGRSNKRLSPTNSLQIGTQSETAGGERSPAIGDTVGPSEGGGRAAEGVGLELKIVSSMFGGGFKASKCKTLLRLAMARIKLLRNKRDIQVKQMRKDIGQLLQTGQEPSARIRVEHIIREQNIMAAYDILELFCELLTVRLSIIEAQKLCPLDLKEAVSSLIFAAPRCADLPELIQIRTLFSAKYGKEFVAAAAELRPECGVNRRIIEKLSVKAPKGEAKLKLLKEIAEEFKVEWDPTDTEAELLGRHEDLLDGPVKFISPSSEESVSSANVIESSSFSRRAQDTTAASLPFQPPPPPPPPPSAPSPSAPIQMMPLDPSSDEDSFSRSRSSDKPQFVPFLGPHPSQRAEPAPIPSRSNTTSSRSEAYSQGNEKEGRKDMEKSGDYVNVDEAVQAAAEYTRKAAAAAQAVATLRKSQSMSPSPPRSRRGPVRSSAPVEYSDEEDSDEEEPQRRHERRRPSARYTEETQPKRSDSDRSRDGASLTRRNVEEQQEFSFRTNIQPEPRSSYTARRSSNSGDHREDPSLRRASSNEGSNRRTKSEEPKETPTTTARRKSDDLDEVSFRRNSSGGRGGGIFSSNTDEDQQESSTFWKRGSESRFDVEPPRKVDPDQETFWKPADEGWRSRVETDVSKKIDAGIFTGEEDADYTRKSSRRNDPGSYSNASNIFSRADSAESSLFKRSDSAELDGRSSDEFYATKQGFATPKFDDEDHSSSYSVRSSRLSTKYEEDPFERNSSSSSSRPSTLNHFWRSASRSQDTTITKEDEEFVKKFSFASLEDLKPLDKSKSDSLFEKDSYTENIERAGSDPLHYNRSYTTQESPLQKQESSTPVKSRRTKTSKEDGGGSAAPRRSKTYSSYDDNPTTFDDTPYNSRAIPFKPSPSSNSSVYESPETHRESPPPITADTSSIETTCLKDSRWVYTILRYL</sequence>
<dbReference type="AlphaFoldDB" id="A0ABD1YWK6"/>
<feature type="compositionally biased region" description="Polar residues" evidence="9">
    <location>
        <begin position="362"/>
        <end position="377"/>
    </location>
</feature>
<feature type="region of interest" description="Disordered" evidence="9">
    <location>
        <begin position="790"/>
        <end position="912"/>
    </location>
</feature>
<feature type="region of interest" description="Disordered" evidence="9">
    <location>
        <begin position="277"/>
        <end position="391"/>
    </location>
</feature>
<proteinExistence type="inferred from homology"/>
<evidence type="ECO:0000256" key="7">
    <source>
        <dbReference type="ARBA" id="ARBA00023136"/>
    </source>
</evidence>
<feature type="compositionally biased region" description="Basic and acidic residues" evidence="9">
    <location>
        <begin position="599"/>
        <end position="615"/>
    </location>
</feature>
<feature type="compositionally biased region" description="Low complexity" evidence="9">
    <location>
        <begin position="881"/>
        <end position="895"/>
    </location>
</feature>
<protein>
    <recommendedName>
        <fullName evidence="12">IST1-like protein</fullName>
    </recommendedName>
</protein>
<dbReference type="EMBL" id="JBHFFA010000003">
    <property type="protein sequence ID" value="KAL2635165.1"/>
    <property type="molecule type" value="Genomic_DNA"/>
</dbReference>
<keyword evidence="5" id="KW-0964">Secreted</keyword>
<feature type="compositionally biased region" description="Basic and acidic residues" evidence="9">
    <location>
        <begin position="652"/>
        <end position="662"/>
    </location>
</feature>
<feature type="compositionally biased region" description="Polar residues" evidence="9">
    <location>
        <begin position="1"/>
        <end position="30"/>
    </location>
</feature>
<evidence type="ECO:0000256" key="2">
    <source>
        <dbReference type="ARBA" id="ARBA00004442"/>
    </source>
</evidence>
<feature type="compositionally biased region" description="Basic and acidic residues" evidence="9">
    <location>
        <begin position="378"/>
        <end position="390"/>
    </location>
</feature>
<evidence type="ECO:0000256" key="4">
    <source>
        <dbReference type="ARBA" id="ARBA00005536"/>
    </source>
</evidence>
<evidence type="ECO:0008006" key="12">
    <source>
        <dbReference type="Google" id="ProtNLM"/>
    </source>
</evidence>
<feature type="compositionally biased region" description="Acidic residues" evidence="9">
    <location>
        <begin position="445"/>
        <end position="455"/>
    </location>
</feature>
<name>A0ABD1YWK6_9MARC</name>
<evidence type="ECO:0000313" key="11">
    <source>
        <dbReference type="Proteomes" id="UP001605036"/>
    </source>
</evidence>
<reference evidence="10 11" key="1">
    <citation type="submission" date="2024-09" db="EMBL/GenBank/DDBJ databases">
        <title>Chromosome-scale assembly of Riccia fluitans.</title>
        <authorList>
            <person name="Paukszto L."/>
            <person name="Sawicki J."/>
            <person name="Karawczyk K."/>
            <person name="Piernik-Szablinska J."/>
            <person name="Szczecinska M."/>
            <person name="Mazdziarz M."/>
        </authorList>
    </citation>
    <scope>NUCLEOTIDE SEQUENCE [LARGE SCALE GENOMIC DNA]</scope>
    <source>
        <strain evidence="10">Rf_01</strain>
        <tissue evidence="10">Aerial parts of the thallus</tissue>
    </source>
</reference>
<comment type="subcellular location">
    <subcellularLocation>
        <location evidence="1">Cell envelope</location>
    </subcellularLocation>
    <subcellularLocation>
        <location evidence="2">Cell outer membrane</location>
    </subcellularLocation>
    <subcellularLocation>
        <location evidence="3">Secreted</location>
    </subcellularLocation>
</comment>
<organism evidence="10 11">
    <name type="scientific">Riccia fluitans</name>
    <dbReference type="NCBI Taxonomy" id="41844"/>
    <lineage>
        <taxon>Eukaryota</taxon>
        <taxon>Viridiplantae</taxon>
        <taxon>Streptophyta</taxon>
        <taxon>Embryophyta</taxon>
        <taxon>Marchantiophyta</taxon>
        <taxon>Marchantiopsida</taxon>
        <taxon>Marchantiidae</taxon>
        <taxon>Marchantiales</taxon>
        <taxon>Ricciaceae</taxon>
        <taxon>Riccia</taxon>
    </lineage>
</organism>
<accession>A0ABD1YWK6</accession>
<dbReference type="PANTHER" id="PTHR12161:SF5">
    <property type="entry name" value="IST1 HOMOLOG"/>
    <property type="match status" value="1"/>
</dbReference>
<feature type="compositionally biased region" description="Polar residues" evidence="9">
    <location>
        <begin position="818"/>
        <end position="836"/>
    </location>
</feature>
<feature type="compositionally biased region" description="Polar residues" evidence="9">
    <location>
        <begin position="747"/>
        <end position="765"/>
    </location>
</feature>
<evidence type="ECO:0000256" key="9">
    <source>
        <dbReference type="SAM" id="MobiDB-lite"/>
    </source>
</evidence>
<keyword evidence="7" id="KW-0472">Membrane</keyword>
<evidence type="ECO:0000313" key="10">
    <source>
        <dbReference type="EMBL" id="KAL2635165.1"/>
    </source>
</evidence>
<dbReference type="FunFam" id="1.20.1260.60:FF:000003">
    <property type="entry name" value="IST1-like protein isoform A"/>
    <property type="match status" value="1"/>
</dbReference>
<dbReference type="Pfam" id="PF03398">
    <property type="entry name" value="Ist1"/>
    <property type="match status" value="1"/>
</dbReference>
<evidence type="ECO:0000256" key="6">
    <source>
        <dbReference type="ARBA" id="ARBA00022729"/>
    </source>
</evidence>
<feature type="compositionally biased region" description="Basic and acidic residues" evidence="9">
    <location>
        <begin position="469"/>
        <end position="485"/>
    </location>
</feature>
<comment type="similarity">
    <text evidence="4">Belongs to the IST1 family.</text>
</comment>
<evidence type="ECO:0000256" key="5">
    <source>
        <dbReference type="ARBA" id="ARBA00022525"/>
    </source>
</evidence>
<feature type="compositionally biased region" description="Low complexity" evidence="9">
    <location>
        <begin position="277"/>
        <end position="286"/>
    </location>
</feature>
<feature type="compositionally biased region" description="Low complexity" evidence="9">
    <location>
        <begin position="719"/>
        <end position="729"/>
    </location>
</feature>
<gene>
    <name evidence="10" type="ORF">R1flu_006644</name>
</gene>
<feature type="compositionally biased region" description="Pro residues" evidence="9">
    <location>
        <begin position="299"/>
        <end position="315"/>
    </location>
</feature>
<feature type="compositionally biased region" description="Polar residues" evidence="9">
    <location>
        <begin position="499"/>
        <end position="522"/>
    </location>
</feature>
<feature type="compositionally biased region" description="Polar residues" evidence="9">
    <location>
        <begin position="859"/>
        <end position="876"/>
    </location>
</feature>
<keyword evidence="6" id="KW-0732">Signal</keyword>
<keyword evidence="8" id="KW-0998">Cell outer membrane</keyword>
<feature type="compositionally biased region" description="Polar residues" evidence="9">
    <location>
        <begin position="664"/>
        <end position="673"/>
    </location>
</feature>
<feature type="compositionally biased region" description="Basic and acidic residues" evidence="9">
    <location>
        <begin position="623"/>
        <end position="641"/>
    </location>
</feature>